<dbReference type="Pfam" id="PF13473">
    <property type="entry name" value="Cupredoxin_1"/>
    <property type="match status" value="1"/>
</dbReference>
<dbReference type="PANTHER" id="PTHR36507:SF1">
    <property type="entry name" value="BLL1555 PROTEIN"/>
    <property type="match status" value="1"/>
</dbReference>
<sequence>MNLVGATGVLVASTRISTGVFVGGSTLAGLSSLTNAADNSREHTVEIRNLVFVPDVIEVCPGDKIRWINRDISPHTATALDGRWDTEELTLNQRRTLIVTKDMAGEYYCLFHPHMRGEIRLREKA</sequence>
<dbReference type="PANTHER" id="PTHR36507">
    <property type="entry name" value="BLL1555 PROTEIN"/>
    <property type="match status" value="1"/>
</dbReference>
<feature type="domain" description="EfeO-type cupredoxin-like" evidence="1">
    <location>
        <begin position="30"/>
        <end position="119"/>
    </location>
</feature>
<dbReference type="SUPFAM" id="SSF49503">
    <property type="entry name" value="Cupredoxins"/>
    <property type="match status" value="1"/>
</dbReference>
<evidence type="ECO:0000259" key="1">
    <source>
        <dbReference type="Pfam" id="PF13473"/>
    </source>
</evidence>
<gene>
    <name evidence="2" type="ORF">WH96_05295</name>
</gene>
<dbReference type="EMBL" id="LAQL01000003">
    <property type="protein sequence ID" value="KLN61949.1"/>
    <property type="molecule type" value="Genomic_DNA"/>
</dbReference>
<accession>A0A0H2MHB5</accession>
<name>A0A0H2MHB5_9PROT</name>
<dbReference type="InterPro" id="IPR052721">
    <property type="entry name" value="ET_Amicyanin"/>
</dbReference>
<keyword evidence="3" id="KW-1185">Reference proteome</keyword>
<comment type="caution">
    <text evidence="2">The sequence shown here is derived from an EMBL/GenBank/DDBJ whole genome shotgun (WGS) entry which is preliminary data.</text>
</comment>
<dbReference type="STRING" id="1489064.WH96_05295"/>
<reference evidence="2 3" key="1">
    <citation type="submission" date="2015-03" db="EMBL/GenBank/DDBJ databases">
        <title>Genome Sequence of Kiloniella spongiae MEBiC09566, isolated from a marine sponge.</title>
        <authorList>
            <person name="Shao Z."/>
            <person name="Wang L."/>
            <person name="Li X."/>
        </authorList>
    </citation>
    <scope>NUCLEOTIDE SEQUENCE [LARGE SCALE GENOMIC DNA]</scope>
    <source>
        <strain evidence="2 3">MEBiC09566</strain>
    </source>
</reference>
<organism evidence="2 3">
    <name type="scientific">Kiloniella spongiae</name>
    <dbReference type="NCBI Taxonomy" id="1489064"/>
    <lineage>
        <taxon>Bacteria</taxon>
        <taxon>Pseudomonadati</taxon>
        <taxon>Pseudomonadota</taxon>
        <taxon>Alphaproteobacteria</taxon>
        <taxon>Rhodospirillales</taxon>
        <taxon>Kiloniellaceae</taxon>
        <taxon>Kiloniella</taxon>
    </lineage>
</organism>
<evidence type="ECO:0000313" key="3">
    <source>
        <dbReference type="Proteomes" id="UP000035444"/>
    </source>
</evidence>
<evidence type="ECO:0000313" key="2">
    <source>
        <dbReference type="EMBL" id="KLN61949.1"/>
    </source>
</evidence>
<dbReference type="Proteomes" id="UP000035444">
    <property type="component" value="Unassembled WGS sequence"/>
</dbReference>
<protein>
    <recommendedName>
        <fullName evidence="1">EfeO-type cupredoxin-like domain-containing protein</fullName>
    </recommendedName>
</protein>
<dbReference type="Gene3D" id="2.60.40.420">
    <property type="entry name" value="Cupredoxins - blue copper proteins"/>
    <property type="match status" value="1"/>
</dbReference>
<dbReference type="AlphaFoldDB" id="A0A0H2MHB5"/>
<proteinExistence type="predicted"/>
<dbReference type="InterPro" id="IPR008972">
    <property type="entry name" value="Cupredoxin"/>
</dbReference>
<dbReference type="InterPro" id="IPR028096">
    <property type="entry name" value="EfeO_Cupredoxin"/>
</dbReference>